<evidence type="ECO:0000313" key="9">
    <source>
        <dbReference type="Proteomes" id="UP000019484"/>
    </source>
</evidence>
<dbReference type="Gene3D" id="4.10.240.10">
    <property type="entry name" value="Zn(2)-C6 fungal-type DNA-binding domain"/>
    <property type="match status" value="1"/>
</dbReference>
<dbReference type="GO" id="GO:0000981">
    <property type="term" value="F:DNA-binding transcription factor activity, RNA polymerase II-specific"/>
    <property type="evidence" value="ECO:0007669"/>
    <property type="project" value="InterPro"/>
</dbReference>
<evidence type="ECO:0000259" key="7">
    <source>
        <dbReference type="PROSITE" id="PS50048"/>
    </source>
</evidence>
<dbReference type="Pfam" id="PF00172">
    <property type="entry name" value="Zn_clus"/>
    <property type="match status" value="1"/>
</dbReference>
<dbReference type="SUPFAM" id="SSF57701">
    <property type="entry name" value="Zn2/Cys6 DNA-binding domain"/>
    <property type="match status" value="1"/>
</dbReference>
<dbReference type="RefSeq" id="XP_007727102.1">
    <property type="nucleotide sequence ID" value="XM_007728912.1"/>
</dbReference>
<feature type="domain" description="Zn(2)-C6 fungal-type" evidence="7">
    <location>
        <begin position="13"/>
        <end position="41"/>
    </location>
</feature>
<keyword evidence="4" id="KW-0238">DNA-binding</keyword>
<dbReference type="Proteomes" id="UP000019484">
    <property type="component" value="Unassembled WGS sequence"/>
</dbReference>
<dbReference type="PANTHER" id="PTHR36206:SF12">
    <property type="entry name" value="ASPERCRYPTIN BIOSYNTHESIS CLUSTER-SPECIFIC TRANSCRIPTION REGULATOR ATNN-RELATED"/>
    <property type="match status" value="1"/>
</dbReference>
<evidence type="ECO:0000256" key="4">
    <source>
        <dbReference type="ARBA" id="ARBA00023125"/>
    </source>
</evidence>
<accession>W9XYG1</accession>
<reference evidence="8 9" key="1">
    <citation type="submission" date="2013-03" db="EMBL/GenBank/DDBJ databases">
        <title>The Genome Sequence of Capronia coronata CBS 617.96.</title>
        <authorList>
            <consortium name="The Broad Institute Genomics Platform"/>
            <person name="Cuomo C."/>
            <person name="de Hoog S."/>
            <person name="Gorbushina A."/>
            <person name="Walker B."/>
            <person name="Young S.K."/>
            <person name="Zeng Q."/>
            <person name="Gargeya S."/>
            <person name="Fitzgerald M."/>
            <person name="Haas B."/>
            <person name="Abouelleil A."/>
            <person name="Allen A.W."/>
            <person name="Alvarado L."/>
            <person name="Arachchi H.M."/>
            <person name="Berlin A.M."/>
            <person name="Chapman S.B."/>
            <person name="Gainer-Dewar J."/>
            <person name="Goldberg J."/>
            <person name="Griggs A."/>
            <person name="Gujja S."/>
            <person name="Hansen M."/>
            <person name="Howarth C."/>
            <person name="Imamovic A."/>
            <person name="Ireland A."/>
            <person name="Larimer J."/>
            <person name="McCowan C."/>
            <person name="Murphy C."/>
            <person name="Pearson M."/>
            <person name="Poon T.W."/>
            <person name="Priest M."/>
            <person name="Roberts A."/>
            <person name="Saif S."/>
            <person name="Shea T."/>
            <person name="Sisk P."/>
            <person name="Sykes S."/>
            <person name="Wortman J."/>
            <person name="Nusbaum C."/>
            <person name="Birren B."/>
        </authorList>
    </citation>
    <scope>NUCLEOTIDE SEQUENCE [LARGE SCALE GENOMIC DNA]</scope>
    <source>
        <strain evidence="8 9">CBS 617.96</strain>
    </source>
</reference>
<name>W9XYG1_9EURO</name>
<keyword evidence="1" id="KW-0479">Metal-binding</keyword>
<dbReference type="InterPro" id="IPR001138">
    <property type="entry name" value="Zn2Cys6_DnaBD"/>
</dbReference>
<dbReference type="GO" id="GO:0003677">
    <property type="term" value="F:DNA binding"/>
    <property type="evidence" value="ECO:0007669"/>
    <property type="project" value="UniProtKB-KW"/>
</dbReference>
<proteinExistence type="predicted"/>
<keyword evidence="6" id="KW-0539">Nucleus</keyword>
<dbReference type="AlphaFoldDB" id="W9XYG1"/>
<keyword evidence="9" id="KW-1185">Reference proteome</keyword>
<keyword evidence="3" id="KW-0805">Transcription regulation</keyword>
<gene>
    <name evidence="8" type="ORF">A1O1_08048</name>
</gene>
<dbReference type="GeneID" id="19162901"/>
<evidence type="ECO:0000256" key="1">
    <source>
        <dbReference type="ARBA" id="ARBA00022723"/>
    </source>
</evidence>
<evidence type="ECO:0000256" key="6">
    <source>
        <dbReference type="ARBA" id="ARBA00023242"/>
    </source>
</evidence>
<dbReference type="PROSITE" id="PS50048">
    <property type="entry name" value="ZN2_CY6_FUNGAL_2"/>
    <property type="match status" value="1"/>
</dbReference>
<evidence type="ECO:0000256" key="5">
    <source>
        <dbReference type="ARBA" id="ARBA00023163"/>
    </source>
</evidence>
<dbReference type="OrthoDB" id="2593732at2759"/>
<organism evidence="8 9">
    <name type="scientific">Capronia coronata CBS 617.96</name>
    <dbReference type="NCBI Taxonomy" id="1182541"/>
    <lineage>
        <taxon>Eukaryota</taxon>
        <taxon>Fungi</taxon>
        <taxon>Dikarya</taxon>
        <taxon>Ascomycota</taxon>
        <taxon>Pezizomycotina</taxon>
        <taxon>Eurotiomycetes</taxon>
        <taxon>Chaetothyriomycetidae</taxon>
        <taxon>Chaetothyriales</taxon>
        <taxon>Herpotrichiellaceae</taxon>
        <taxon>Capronia</taxon>
    </lineage>
</organism>
<dbReference type="PROSITE" id="PS00463">
    <property type="entry name" value="ZN2_CY6_FUNGAL_1"/>
    <property type="match status" value="1"/>
</dbReference>
<evidence type="ECO:0000313" key="8">
    <source>
        <dbReference type="EMBL" id="EXJ81981.1"/>
    </source>
</evidence>
<dbReference type="PANTHER" id="PTHR36206">
    <property type="entry name" value="ASPERCRYPTIN BIOSYNTHESIS CLUSTER-SPECIFIC TRANSCRIPTION REGULATOR ATNN-RELATED"/>
    <property type="match status" value="1"/>
</dbReference>
<keyword evidence="2" id="KW-0862">Zinc</keyword>
<sequence length="538" mass="60754">MIATQKRRRSGTGCFTCKIRRVKCDESRPSCNRCSSTGRKCDGYPAPKQPAPVALLVVMNVPAPTLDRDHEARTRFHFFSELCAPSLLNYGGQSFWNRLVLQAGHADEGIKHLILAASCLAYHKQGVSEPASPMDDPVFLSHYGRGLRTLAQTRNADPAVVLIACLLLILCDEFQQNRFAARQHIVAGRRILACCHHNRSIRRSATVDEVAHIFSRLGLVIGELNEPTQPQHLRWPLLGRHRMAEALDLQTPPKPPLQEGMTSIQEAVASLQRIASQCTALRIAGQPPATRFHTVPHLTDQLNDWLDQFNWFAAQMYPEQASASRTELHLLRTYHVCLHVLSRCAPFRQESAFDIYAGDLEYLMVKAQLLMPHTSVRLIPILFLVATRYRDASFRRRATEMLDHCGLDGQFLSTIASVVLTIEERDVDEPIVCSDIPEENRIRLFGLGRGINGASHTLLFNRAPYTELAPVEHVWFPMQSITWTNTQRSRHASHLLDDVLNFNFSTFWNEKSPTSTEIQDLEIRMELSEEEIVSSGVL</sequence>
<dbReference type="GO" id="GO:0008270">
    <property type="term" value="F:zinc ion binding"/>
    <property type="evidence" value="ECO:0007669"/>
    <property type="project" value="InterPro"/>
</dbReference>
<protein>
    <recommendedName>
        <fullName evidence="7">Zn(2)-C6 fungal-type domain-containing protein</fullName>
    </recommendedName>
</protein>
<dbReference type="HOGENOM" id="CLU_033644_0_0_1"/>
<dbReference type="CDD" id="cd00067">
    <property type="entry name" value="GAL4"/>
    <property type="match status" value="1"/>
</dbReference>
<dbReference type="InterPro" id="IPR036864">
    <property type="entry name" value="Zn2-C6_fun-type_DNA-bd_sf"/>
</dbReference>
<evidence type="ECO:0000256" key="2">
    <source>
        <dbReference type="ARBA" id="ARBA00022833"/>
    </source>
</evidence>
<dbReference type="EMBL" id="AMWN01000007">
    <property type="protein sequence ID" value="EXJ81981.1"/>
    <property type="molecule type" value="Genomic_DNA"/>
</dbReference>
<dbReference type="InterPro" id="IPR052360">
    <property type="entry name" value="Transcr_Regulatory_Proteins"/>
</dbReference>
<comment type="caution">
    <text evidence="8">The sequence shown here is derived from an EMBL/GenBank/DDBJ whole genome shotgun (WGS) entry which is preliminary data.</text>
</comment>
<evidence type="ECO:0000256" key="3">
    <source>
        <dbReference type="ARBA" id="ARBA00023015"/>
    </source>
</evidence>
<dbReference type="SMART" id="SM00066">
    <property type="entry name" value="GAL4"/>
    <property type="match status" value="1"/>
</dbReference>
<dbReference type="eggNOG" id="ENOG502SQ3E">
    <property type="taxonomic scope" value="Eukaryota"/>
</dbReference>
<keyword evidence="5" id="KW-0804">Transcription</keyword>